<keyword evidence="5 6" id="KW-0472">Membrane</keyword>
<dbReference type="InterPro" id="IPR019108">
    <property type="entry name" value="Caa3_assmbl_CtaG-rel"/>
</dbReference>
<keyword evidence="4 6" id="KW-1133">Transmembrane helix</keyword>
<keyword evidence="8" id="KW-1185">Reference proteome</keyword>
<protein>
    <recommendedName>
        <fullName evidence="9">Cytochrome c oxidase assembly protein</fullName>
    </recommendedName>
</protein>
<accession>A0A1V2DRK1</accession>
<evidence type="ECO:0000313" key="8">
    <source>
        <dbReference type="Proteomes" id="UP000189339"/>
    </source>
</evidence>
<feature type="transmembrane region" description="Helical" evidence="6">
    <location>
        <begin position="236"/>
        <end position="258"/>
    </location>
</feature>
<dbReference type="Proteomes" id="UP000189339">
    <property type="component" value="Unassembled WGS sequence"/>
</dbReference>
<dbReference type="GO" id="GO:0005886">
    <property type="term" value="C:plasma membrane"/>
    <property type="evidence" value="ECO:0007669"/>
    <property type="project" value="UniProtKB-SubCell"/>
</dbReference>
<feature type="transmembrane region" description="Helical" evidence="6">
    <location>
        <begin position="42"/>
        <end position="59"/>
    </location>
</feature>
<evidence type="ECO:0000256" key="3">
    <source>
        <dbReference type="ARBA" id="ARBA00022692"/>
    </source>
</evidence>
<organism evidence="7 8">
    <name type="scientific">Marinobacter lutaoensis</name>
    <dbReference type="NCBI Taxonomy" id="135739"/>
    <lineage>
        <taxon>Bacteria</taxon>
        <taxon>Pseudomonadati</taxon>
        <taxon>Pseudomonadota</taxon>
        <taxon>Gammaproteobacteria</taxon>
        <taxon>Pseudomonadales</taxon>
        <taxon>Marinobacteraceae</taxon>
        <taxon>Marinobacter</taxon>
    </lineage>
</organism>
<dbReference type="OrthoDB" id="9808789at2"/>
<sequence>MPELGVLAPYDASPLTILVFVLAAASYGYALPRLPRNQRPGALRVLAFGLGLLLCYGVMQTRFDYYAQYMFFVHRGQHLILHHLGPFLIALSNPLPVFRFWRARLAPDGHPLLRPVGTLYRALQQPVVAALLFVGLIYLWLWPPIHFDAMLSRPLYWTMNWSMLLDGLLFWWLMLDARSPAGGRTLGYGKRILILALVALPQMLLGAWIVFSRGQVYDVYEVCGRAWPMAPETDQLLGGLLTWIPPAMMSVLGILLLLRRALHEDGQALASQPVTGGRSP</sequence>
<keyword evidence="3 6" id="KW-0812">Transmembrane</keyword>
<name>A0A1V2DRK1_9GAMM</name>
<feature type="transmembrane region" description="Helical" evidence="6">
    <location>
        <begin position="192"/>
        <end position="211"/>
    </location>
</feature>
<reference evidence="7 8" key="1">
    <citation type="submission" date="2016-12" db="EMBL/GenBank/DDBJ databases">
        <title>Marinobacter lutaoensis whole genome sequencing.</title>
        <authorList>
            <person name="Verma A."/>
            <person name="Krishnamurthi S."/>
        </authorList>
    </citation>
    <scope>NUCLEOTIDE SEQUENCE [LARGE SCALE GENOMIC DNA]</scope>
    <source>
        <strain evidence="7 8">T5054</strain>
    </source>
</reference>
<evidence type="ECO:0000313" key="7">
    <source>
        <dbReference type="EMBL" id="ONF43139.1"/>
    </source>
</evidence>
<comment type="subcellular location">
    <subcellularLocation>
        <location evidence="1">Cell membrane</location>
        <topology evidence="1">Multi-pass membrane protein</topology>
    </subcellularLocation>
</comment>
<evidence type="ECO:0000256" key="2">
    <source>
        <dbReference type="ARBA" id="ARBA00022475"/>
    </source>
</evidence>
<evidence type="ECO:0000256" key="4">
    <source>
        <dbReference type="ARBA" id="ARBA00022989"/>
    </source>
</evidence>
<evidence type="ECO:0000256" key="5">
    <source>
        <dbReference type="ARBA" id="ARBA00023136"/>
    </source>
</evidence>
<evidence type="ECO:0008006" key="9">
    <source>
        <dbReference type="Google" id="ProtNLM"/>
    </source>
</evidence>
<feature type="transmembrane region" description="Helical" evidence="6">
    <location>
        <begin position="12"/>
        <end position="30"/>
    </location>
</feature>
<feature type="transmembrane region" description="Helical" evidence="6">
    <location>
        <begin position="79"/>
        <end position="101"/>
    </location>
</feature>
<dbReference type="Pfam" id="PF09678">
    <property type="entry name" value="Caa3_CtaG"/>
    <property type="match status" value="1"/>
</dbReference>
<dbReference type="RefSeq" id="WP_076724617.1">
    <property type="nucleotide sequence ID" value="NZ_MSCW01000007.1"/>
</dbReference>
<feature type="transmembrane region" description="Helical" evidence="6">
    <location>
        <begin position="154"/>
        <end position="172"/>
    </location>
</feature>
<feature type="transmembrane region" description="Helical" evidence="6">
    <location>
        <begin position="122"/>
        <end position="142"/>
    </location>
</feature>
<gene>
    <name evidence="7" type="ORF">BTO32_10620</name>
</gene>
<keyword evidence="2" id="KW-1003">Cell membrane</keyword>
<proteinExistence type="predicted"/>
<dbReference type="AlphaFoldDB" id="A0A1V2DRK1"/>
<dbReference type="STRING" id="135739.BTO32_10620"/>
<comment type="caution">
    <text evidence="7">The sequence shown here is derived from an EMBL/GenBank/DDBJ whole genome shotgun (WGS) entry which is preliminary data.</text>
</comment>
<evidence type="ECO:0000256" key="6">
    <source>
        <dbReference type="SAM" id="Phobius"/>
    </source>
</evidence>
<dbReference type="EMBL" id="MSCW01000007">
    <property type="protein sequence ID" value="ONF43139.1"/>
    <property type="molecule type" value="Genomic_DNA"/>
</dbReference>
<evidence type="ECO:0000256" key="1">
    <source>
        <dbReference type="ARBA" id="ARBA00004651"/>
    </source>
</evidence>